<accession>A0ABN7ZEE1</accession>
<proteinExistence type="predicted"/>
<protein>
    <recommendedName>
        <fullName evidence="3">Phage tail protein</fullName>
    </recommendedName>
</protein>
<comment type="caution">
    <text evidence="1">The sequence shown here is derived from an EMBL/GenBank/DDBJ whole genome shotgun (WGS) entry which is preliminary data.</text>
</comment>
<evidence type="ECO:0008006" key="3">
    <source>
        <dbReference type="Google" id="ProtNLM"/>
    </source>
</evidence>
<dbReference type="Proteomes" id="UP000721236">
    <property type="component" value="Unassembled WGS sequence"/>
</dbReference>
<organism evidence="1 2">
    <name type="scientific">Cupriavidus respiraculi</name>
    <dbReference type="NCBI Taxonomy" id="195930"/>
    <lineage>
        <taxon>Bacteria</taxon>
        <taxon>Pseudomonadati</taxon>
        <taxon>Pseudomonadota</taxon>
        <taxon>Betaproteobacteria</taxon>
        <taxon>Burkholderiales</taxon>
        <taxon>Burkholderiaceae</taxon>
        <taxon>Cupriavidus</taxon>
    </lineage>
</organism>
<dbReference type="EMBL" id="CAJZAH010000011">
    <property type="protein sequence ID" value="CAG9184322.1"/>
    <property type="molecule type" value="Genomic_DNA"/>
</dbReference>
<sequence>MASQYVLEAFNADGSLNFGSGDRLGRVVGTQWTGTSDGSINVPAFAQGTGFAIAMPAAGSGVFVPRISVSGTTLSWTFDSPIYRAPSYIFYGVR</sequence>
<gene>
    <name evidence="1" type="ORF">LMG21510_05068</name>
</gene>
<keyword evidence="2" id="KW-1185">Reference proteome</keyword>
<name>A0ABN7ZEE1_9BURK</name>
<evidence type="ECO:0000313" key="2">
    <source>
        <dbReference type="Proteomes" id="UP000721236"/>
    </source>
</evidence>
<reference evidence="1 2" key="1">
    <citation type="submission" date="2021-08" db="EMBL/GenBank/DDBJ databases">
        <authorList>
            <person name="Peeters C."/>
        </authorList>
    </citation>
    <scope>NUCLEOTIDE SEQUENCE [LARGE SCALE GENOMIC DNA]</scope>
    <source>
        <strain evidence="1 2">LMG 21510</strain>
    </source>
</reference>
<dbReference type="RefSeq" id="WP_224044613.1">
    <property type="nucleotide sequence ID" value="NZ_CAJZAH010000011.1"/>
</dbReference>
<evidence type="ECO:0000313" key="1">
    <source>
        <dbReference type="EMBL" id="CAG9184322.1"/>
    </source>
</evidence>